<gene>
    <name evidence="3" type="ORF">C5167_021883</name>
</gene>
<dbReference type="Proteomes" id="UP000316621">
    <property type="component" value="Chromosome 5"/>
</dbReference>
<evidence type="ECO:0000313" key="3">
    <source>
        <dbReference type="EMBL" id="RZC60130.1"/>
    </source>
</evidence>
<keyword evidence="4" id="KW-1185">Reference proteome</keyword>
<name>A0A4Y7JJ99_PAPSO</name>
<feature type="region of interest" description="Disordered" evidence="1">
    <location>
        <begin position="372"/>
        <end position="394"/>
    </location>
</feature>
<dbReference type="InterPro" id="IPR050232">
    <property type="entry name" value="FBL13/AtMIF1-like"/>
</dbReference>
<protein>
    <recommendedName>
        <fullName evidence="2">F-box domain-containing protein</fullName>
    </recommendedName>
</protein>
<dbReference type="OMA" id="NSWIRTV"/>
<reference evidence="3 4" key="1">
    <citation type="journal article" date="2018" name="Science">
        <title>The opium poppy genome and morphinan production.</title>
        <authorList>
            <person name="Guo L."/>
            <person name="Winzer T."/>
            <person name="Yang X."/>
            <person name="Li Y."/>
            <person name="Ning Z."/>
            <person name="He Z."/>
            <person name="Teodor R."/>
            <person name="Lu Y."/>
            <person name="Bowser T.A."/>
            <person name="Graham I.A."/>
            <person name="Ye K."/>
        </authorList>
    </citation>
    <scope>NUCLEOTIDE SEQUENCE [LARGE SCALE GENOMIC DNA]</scope>
    <source>
        <strain evidence="4">cv. HN1</strain>
        <tissue evidence="3">Leaves</tissue>
    </source>
</reference>
<dbReference type="PROSITE" id="PS50181">
    <property type="entry name" value="FBOX"/>
    <property type="match status" value="1"/>
</dbReference>
<dbReference type="SUPFAM" id="SSF81383">
    <property type="entry name" value="F-box domain"/>
    <property type="match status" value="1"/>
</dbReference>
<dbReference type="PANTHER" id="PTHR31900:SF34">
    <property type="entry name" value="EMB|CAB62440.1-RELATED"/>
    <property type="match status" value="1"/>
</dbReference>
<feature type="compositionally biased region" description="Acidic residues" evidence="1">
    <location>
        <begin position="372"/>
        <end position="385"/>
    </location>
</feature>
<dbReference type="PANTHER" id="PTHR31900">
    <property type="entry name" value="F-BOX/RNI SUPERFAMILY PROTEIN-RELATED"/>
    <property type="match status" value="1"/>
</dbReference>
<dbReference type="CDD" id="cd22160">
    <property type="entry name" value="F-box_AtFBL13-like"/>
    <property type="match status" value="1"/>
</dbReference>
<evidence type="ECO:0000313" key="4">
    <source>
        <dbReference type="Proteomes" id="UP000316621"/>
    </source>
</evidence>
<dbReference type="Gene3D" id="3.80.10.10">
    <property type="entry name" value="Ribonuclease Inhibitor"/>
    <property type="match status" value="1"/>
</dbReference>
<dbReference type="InterPro" id="IPR001810">
    <property type="entry name" value="F-box_dom"/>
</dbReference>
<dbReference type="SMART" id="SM00256">
    <property type="entry name" value="FBOX"/>
    <property type="match status" value="1"/>
</dbReference>
<dbReference type="InterPro" id="IPR053781">
    <property type="entry name" value="F-box_AtFBL13-like"/>
</dbReference>
<dbReference type="SUPFAM" id="SSF52047">
    <property type="entry name" value="RNI-like"/>
    <property type="match status" value="1"/>
</dbReference>
<dbReference type="Pfam" id="PF00646">
    <property type="entry name" value="F-box"/>
    <property type="match status" value="1"/>
</dbReference>
<dbReference type="EMBL" id="CM010719">
    <property type="protein sequence ID" value="RZC60130.1"/>
    <property type="molecule type" value="Genomic_DNA"/>
</dbReference>
<accession>A0A4Y7JJ99</accession>
<dbReference type="Pfam" id="PF24758">
    <property type="entry name" value="LRR_At5g56370"/>
    <property type="match status" value="1"/>
</dbReference>
<organism evidence="3 4">
    <name type="scientific">Papaver somniferum</name>
    <name type="common">Opium poppy</name>
    <dbReference type="NCBI Taxonomy" id="3469"/>
    <lineage>
        <taxon>Eukaryota</taxon>
        <taxon>Viridiplantae</taxon>
        <taxon>Streptophyta</taxon>
        <taxon>Embryophyta</taxon>
        <taxon>Tracheophyta</taxon>
        <taxon>Spermatophyta</taxon>
        <taxon>Magnoliopsida</taxon>
        <taxon>Ranunculales</taxon>
        <taxon>Papaveraceae</taxon>
        <taxon>Papaveroideae</taxon>
        <taxon>Papaver</taxon>
    </lineage>
</organism>
<dbReference type="Gramene" id="RZC60130">
    <property type="protein sequence ID" value="RZC60130"/>
    <property type="gene ID" value="C5167_021883"/>
</dbReference>
<evidence type="ECO:0000256" key="1">
    <source>
        <dbReference type="SAM" id="MobiDB-lite"/>
    </source>
</evidence>
<feature type="non-terminal residue" evidence="3">
    <location>
        <position position="477"/>
    </location>
</feature>
<proteinExistence type="predicted"/>
<evidence type="ECO:0000259" key="2">
    <source>
        <dbReference type="PROSITE" id="PS50181"/>
    </source>
</evidence>
<dbReference type="InterPro" id="IPR055411">
    <property type="entry name" value="LRR_FXL15/At3g58940/PEG3-like"/>
</dbReference>
<dbReference type="AlphaFoldDB" id="A0A4Y7JJ99"/>
<dbReference type="InterPro" id="IPR032675">
    <property type="entry name" value="LRR_dom_sf"/>
</dbReference>
<sequence length="477" mass="54104">MSQTKSLCSPTSLLNYPYTQQNNMSEAEDRISNLPASLLHHILYFVPTCDAARASVLSKRWKYIWRSIPSLHFEFEGSSQVNKFMNFVDTALELHDESNIEEFFLESDVHLSEPQIRKWISTAISHKVEVLTLILNQENPISMPSSIYTCESLTNLKLCSSPGICFPEYISFPRLRRLMLIGVEFIDECWNEQLFSNCPVLEILCMVSCTWSDMKNFCISNPALKFLLILNVEEEDGFLNCVLKIHAPSLESLTYKGRPAKDYALSSIPKLVEVHIDFFYEEFGAMIDYGAVVSKFLRAITHVAYLQISVRTLQVLSVADDLLNTLPSYHNLNQLHLTQKVTVGKALIGLLEKTPNLVSLDFEGFVPAFAGEEEDNSDNSGDDGGEDNHYNEDDGWAVGKTIKVQLVLERFKAERWSRLGGGPDVDIRLVLRRLIRTKIDDDDDELNSERPHLPGELILENIAIRLSARDLAKWSCA</sequence>
<dbReference type="InterPro" id="IPR036047">
    <property type="entry name" value="F-box-like_dom_sf"/>
</dbReference>
<dbReference type="Gene3D" id="1.20.1280.50">
    <property type="match status" value="1"/>
</dbReference>
<feature type="domain" description="F-box" evidence="2">
    <location>
        <begin position="28"/>
        <end position="76"/>
    </location>
</feature>